<keyword evidence="5" id="KW-0539">Nucleus</keyword>
<evidence type="ECO:0000256" key="5">
    <source>
        <dbReference type="ARBA" id="ARBA00023242"/>
    </source>
</evidence>
<name>A0ABR4M1N4_9EURO</name>
<dbReference type="PROSITE" id="PS50048">
    <property type="entry name" value="ZN2_CY6_FUNGAL_2"/>
    <property type="match status" value="1"/>
</dbReference>
<dbReference type="Proteomes" id="UP001610432">
    <property type="component" value="Unassembled WGS sequence"/>
</dbReference>
<dbReference type="RefSeq" id="XP_070889707.1">
    <property type="nucleotide sequence ID" value="XM_071028258.1"/>
</dbReference>
<keyword evidence="3" id="KW-0238">DNA-binding</keyword>
<keyword evidence="8" id="KW-1185">Reference proteome</keyword>
<evidence type="ECO:0000313" key="7">
    <source>
        <dbReference type="EMBL" id="KAL2870728.1"/>
    </source>
</evidence>
<dbReference type="Pfam" id="PF11951">
    <property type="entry name" value="Fungal_trans_2"/>
    <property type="match status" value="1"/>
</dbReference>
<evidence type="ECO:0000256" key="2">
    <source>
        <dbReference type="ARBA" id="ARBA00023015"/>
    </source>
</evidence>
<comment type="caution">
    <text evidence="7">The sequence shown here is derived from an EMBL/GenBank/DDBJ whole genome shotgun (WGS) entry which is preliminary data.</text>
</comment>
<dbReference type="SUPFAM" id="SSF57701">
    <property type="entry name" value="Zn2/Cys6 DNA-binding domain"/>
    <property type="match status" value="1"/>
</dbReference>
<dbReference type="EMBL" id="JBFXLQ010000005">
    <property type="protein sequence ID" value="KAL2870728.1"/>
    <property type="molecule type" value="Genomic_DNA"/>
</dbReference>
<sequence>MPRRKANDRAGPVKTRSREGCSECRASRVRCDTKKPVCTRCQERGLVCTTKLVLKWESEFVTRGQAFGRAGVWRKSGKQPTTPSFTSSSALSPDDQVWRPISWVEPWGFINSFVKTLELPYEIDVTDDGHNLVAVPAMAPRAASTMRMIGPTAPPPLFPHLSEVNQGHLLEYYIRQVCPRMTASTNVPSPFASMIVPFCSAASPTVLQAIQALGACAWSRVDPNYGAVGLRLKSQAIRGLQNSLFSAGALTYSSYSEIMVAMMLLCLYELVDNCDQRWTIHLKGAKELISSRRRQATFLGPQQDEVTSFAEQFFAFQDIMGRTACAKPALLGTDSWTHNKHKVDAWMGCSPELVSILADITDLSRTRRRLSSNSDRAALSLKTANLRQQLEEAVQDVDEGDGNLRTLAELKRLAAILYLHCALYNASPATPLVSHYVRRILRLISDMIGGGQLVGLAWPVFVAAVELDPLSDELWKDSDGREVHGRPVVLRALAAMSESSVLSVARTRAVIVQVWQARDNVLKPLSSNRLLDAADWNDWESFVVPFCTAMSLL</sequence>
<dbReference type="CDD" id="cd00067">
    <property type="entry name" value="GAL4"/>
    <property type="match status" value="1"/>
</dbReference>
<dbReference type="Pfam" id="PF00172">
    <property type="entry name" value="Zn_clus"/>
    <property type="match status" value="1"/>
</dbReference>
<protein>
    <submittedName>
        <fullName evidence="7">Fungal-specific transcription factor domain-containing protein</fullName>
    </submittedName>
</protein>
<dbReference type="PANTHER" id="PTHR37534">
    <property type="entry name" value="TRANSCRIPTIONAL ACTIVATOR PROTEIN UGA3"/>
    <property type="match status" value="1"/>
</dbReference>
<dbReference type="GeneID" id="98143330"/>
<dbReference type="PRINTS" id="PR00755">
    <property type="entry name" value="AFLATOXINBRP"/>
</dbReference>
<dbReference type="InterPro" id="IPR036864">
    <property type="entry name" value="Zn2-C6_fun-type_DNA-bd_sf"/>
</dbReference>
<evidence type="ECO:0000256" key="4">
    <source>
        <dbReference type="ARBA" id="ARBA00023163"/>
    </source>
</evidence>
<dbReference type="PROSITE" id="PS00463">
    <property type="entry name" value="ZN2_CY6_FUNGAL_1"/>
    <property type="match status" value="1"/>
</dbReference>
<gene>
    <name evidence="7" type="ORF">BJX67DRAFT_344454</name>
</gene>
<dbReference type="Gene3D" id="4.10.240.10">
    <property type="entry name" value="Zn(2)-C6 fungal-type DNA-binding domain"/>
    <property type="match status" value="1"/>
</dbReference>
<comment type="subcellular location">
    <subcellularLocation>
        <location evidence="1">Nucleus</location>
    </subcellularLocation>
</comment>
<keyword evidence="4" id="KW-0804">Transcription</keyword>
<dbReference type="InterPro" id="IPR021858">
    <property type="entry name" value="Fun_TF"/>
</dbReference>
<dbReference type="PANTHER" id="PTHR37534:SF49">
    <property type="entry name" value="LYSINE BIOSYNTHESIS REGULATORY PROTEIN LYS14"/>
    <property type="match status" value="1"/>
</dbReference>
<keyword evidence="2" id="KW-0805">Transcription regulation</keyword>
<reference evidence="7 8" key="1">
    <citation type="submission" date="2024-07" db="EMBL/GenBank/DDBJ databases">
        <title>Section-level genome sequencing and comparative genomics of Aspergillus sections Usti and Cavernicolus.</title>
        <authorList>
            <consortium name="Lawrence Berkeley National Laboratory"/>
            <person name="Nybo J.L."/>
            <person name="Vesth T.C."/>
            <person name="Theobald S."/>
            <person name="Frisvad J.C."/>
            <person name="Larsen T.O."/>
            <person name="Kjaerboelling I."/>
            <person name="Rothschild-Mancinelli K."/>
            <person name="Lyhne E.K."/>
            <person name="Kogle M.E."/>
            <person name="Barry K."/>
            <person name="Clum A."/>
            <person name="Na H."/>
            <person name="Ledsgaard L."/>
            <person name="Lin J."/>
            <person name="Lipzen A."/>
            <person name="Kuo A."/>
            <person name="Riley R."/>
            <person name="Mondo S."/>
            <person name="Labutti K."/>
            <person name="Haridas S."/>
            <person name="Pangalinan J."/>
            <person name="Salamov A.A."/>
            <person name="Simmons B.A."/>
            <person name="Magnuson J.K."/>
            <person name="Chen J."/>
            <person name="Drula E."/>
            <person name="Henrissat B."/>
            <person name="Wiebenga A."/>
            <person name="Lubbers R.J."/>
            <person name="Gomes A.C."/>
            <person name="Macurrencykelacurrency M.R."/>
            <person name="Stajich J."/>
            <person name="Grigoriev I.V."/>
            <person name="Mortensen U.H."/>
            <person name="De Vries R.P."/>
            <person name="Baker S.E."/>
            <person name="Andersen M.R."/>
        </authorList>
    </citation>
    <scope>NUCLEOTIDE SEQUENCE [LARGE SCALE GENOMIC DNA]</scope>
    <source>
        <strain evidence="7 8">CBS 449.75</strain>
    </source>
</reference>
<organism evidence="7 8">
    <name type="scientific">Aspergillus lucknowensis</name>
    <dbReference type="NCBI Taxonomy" id="176173"/>
    <lineage>
        <taxon>Eukaryota</taxon>
        <taxon>Fungi</taxon>
        <taxon>Dikarya</taxon>
        <taxon>Ascomycota</taxon>
        <taxon>Pezizomycotina</taxon>
        <taxon>Eurotiomycetes</taxon>
        <taxon>Eurotiomycetidae</taxon>
        <taxon>Eurotiales</taxon>
        <taxon>Aspergillaceae</taxon>
        <taxon>Aspergillus</taxon>
        <taxon>Aspergillus subgen. Nidulantes</taxon>
    </lineage>
</organism>
<dbReference type="SMART" id="SM00066">
    <property type="entry name" value="GAL4"/>
    <property type="match status" value="1"/>
</dbReference>
<accession>A0ABR4M1N4</accession>
<evidence type="ECO:0000259" key="6">
    <source>
        <dbReference type="PROSITE" id="PS50048"/>
    </source>
</evidence>
<dbReference type="InterPro" id="IPR001138">
    <property type="entry name" value="Zn2Cys6_DnaBD"/>
</dbReference>
<evidence type="ECO:0000256" key="1">
    <source>
        <dbReference type="ARBA" id="ARBA00004123"/>
    </source>
</evidence>
<evidence type="ECO:0000313" key="8">
    <source>
        <dbReference type="Proteomes" id="UP001610432"/>
    </source>
</evidence>
<proteinExistence type="predicted"/>
<feature type="domain" description="Zn(2)-C6 fungal-type" evidence="6">
    <location>
        <begin position="20"/>
        <end position="50"/>
    </location>
</feature>
<evidence type="ECO:0000256" key="3">
    <source>
        <dbReference type="ARBA" id="ARBA00023125"/>
    </source>
</evidence>